<evidence type="ECO:0000313" key="2">
    <source>
        <dbReference type="EMBL" id="CAJ0609272.1"/>
    </source>
</evidence>
<comment type="caution">
    <text evidence="2">The sequence shown here is derived from an EMBL/GenBank/DDBJ whole genome shotgun (WGS) entry which is preliminary data.</text>
</comment>
<proteinExistence type="predicted"/>
<name>A0AA36HEM1_CYLNA</name>
<evidence type="ECO:0000313" key="3">
    <source>
        <dbReference type="Proteomes" id="UP001176961"/>
    </source>
</evidence>
<feature type="region of interest" description="Disordered" evidence="1">
    <location>
        <begin position="1"/>
        <end position="32"/>
    </location>
</feature>
<protein>
    <submittedName>
        <fullName evidence="2">Uncharacterized protein</fullName>
    </submittedName>
</protein>
<dbReference type="AlphaFoldDB" id="A0AA36HEM1"/>
<sequence>MGEVSDFLNKCSKRNESEDESGNADRQPSQISANLAADLTATAVSSGRARSEDSITTFGSTDLKDLKRCTH</sequence>
<dbReference type="Proteomes" id="UP001176961">
    <property type="component" value="Unassembled WGS sequence"/>
</dbReference>
<evidence type="ECO:0000256" key="1">
    <source>
        <dbReference type="SAM" id="MobiDB-lite"/>
    </source>
</evidence>
<accession>A0AA36HEM1</accession>
<organism evidence="2 3">
    <name type="scientific">Cylicocyclus nassatus</name>
    <name type="common">Nematode worm</name>
    <dbReference type="NCBI Taxonomy" id="53992"/>
    <lineage>
        <taxon>Eukaryota</taxon>
        <taxon>Metazoa</taxon>
        <taxon>Ecdysozoa</taxon>
        <taxon>Nematoda</taxon>
        <taxon>Chromadorea</taxon>
        <taxon>Rhabditida</taxon>
        <taxon>Rhabditina</taxon>
        <taxon>Rhabditomorpha</taxon>
        <taxon>Strongyloidea</taxon>
        <taxon>Strongylidae</taxon>
        <taxon>Cylicocyclus</taxon>
    </lineage>
</organism>
<dbReference type="EMBL" id="CATQJL010000326">
    <property type="protein sequence ID" value="CAJ0609272.1"/>
    <property type="molecule type" value="Genomic_DNA"/>
</dbReference>
<gene>
    <name evidence="2" type="ORF">CYNAS_LOCUS21255</name>
</gene>
<reference evidence="2" key="1">
    <citation type="submission" date="2023-07" db="EMBL/GenBank/DDBJ databases">
        <authorList>
            <consortium name="CYATHOMIX"/>
        </authorList>
    </citation>
    <scope>NUCLEOTIDE SEQUENCE</scope>
    <source>
        <strain evidence="2">N/A</strain>
    </source>
</reference>
<keyword evidence="3" id="KW-1185">Reference proteome</keyword>